<accession>A0A2Z4Y8J1</accession>
<dbReference type="KEGG" id="schv:BRCON_2604"/>
<gene>
    <name evidence="1" type="ORF">BRCON_2604</name>
</gene>
<evidence type="ECO:0000313" key="1">
    <source>
        <dbReference type="EMBL" id="AXA37346.1"/>
    </source>
</evidence>
<evidence type="ECO:0000313" key="2">
    <source>
        <dbReference type="Proteomes" id="UP000262583"/>
    </source>
</evidence>
<sequence length="40" mass="4032">MLGGRADRLASVQVISDLIAVAIAFGPPLASAIVEANPAR</sequence>
<dbReference type="EMBL" id="CP030759">
    <property type="protein sequence ID" value="AXA37346.1"/>
    <property type="molecule type" value="Genomic_DNA"/>
</dbReference>
<dbReference type="AlphaFoldDB" id="A0A2Z4Y8J1"/>
<dbReference type="Proteomes" id="UP000262583">
    <property type="component" value="Chromosome"/>
</dbReference>
<name>A0A2Z4Y8J1_SUMC1</name>
<proteinExistence type="predicted"/>
<reference evidence="1 2" key="1">
    <citation type="submission" date="2018-05" db="EMBL/GenBank/DDBJ databases">
        <title>A metagenomic window into the 2 km-deep terrestrial subsurface aquifer revealed taxonomically and functionally diverse microbial community comprising novel uncultured bacterial lineages.</title>
        <authorList>
            <person name="Kadnikov V.V."/>
            <person name="Mardanov A.V."/>
            <person name="Beletsky A.V."/>
            <person name="Banks D."/>
            <person name="Pimenov N.V."/>
            <person name="Frank Y.A."/>
            <person name="Karnachuk O.V."/>
            <person name="Ravin N.V."/>
        </authorList>
    </citation>
    <scope>NUCLEOTIDE SEQUENCE [LARGE SCALE GENOMIC DNA]</scope>
    <source>
        <strain evidence="1">BY</strain>
    </source>
</reference>
<organism evidence="1 2">
    <name type="scientific">Sumerlaea chitinivorans</name>
    <dbReference type="NCBI Taxonomy" id="2250252"/>
    <lineage>
        <taxon>Bacteria</taxon>
        <taxon>Candidatus Sumerlaeota</taxon>
        <taxon>Candidatus Sumerlaeia</taxon>
        <taxon>Candidatus Sumerlaeales</taxon>
        <taxon>Candidatus Sumerlaeaceae</taxon>
        <taxon>Candidatus Sumerlaea</taxon>
    </lineage>
</organism>
<protein>
    <submittedName>
        <fullName evidence="1">Uncharacterized protein</fullName>
    </submittedName>
</protein>